<keyword evidence="1" id="KW-0812">Transmembrane</keyword>
<proteinExistence type="predicted"/>
<evidence type="ECO:0000313" key="3">
    <source>
        <dbReference type="Proteomes" id="UP000249115"/>
    </source>
</evidence>
<dbReference type="AlphaFoldDB" id="A0A2W7R8G1"/>
<organism evidence="2 3">
    <name type="scientific">Algoriphagus ratkowskyi</name>
    <dbReference type="NCBI Taxonomy" id="57028"/>
    <lineage>
        <taxon>Bacteria</taxon>
        <taxon>Pseudomonadati</taxon>
        <taxon>Bacteroidota</taxon>
        <taxon>Cytophagia</taxon>
        <taxon>Cytophagales</taxon>
        <taxon>Cyclobacteriaceae</taxon>
        <taxon>Algoriphagus</taxon>
    </lineage>
</organism>
<evidence type="ECO:0000256" key="1">
    <source>
        <dbReference type="SAM" id="Phobius"/>
    </source>
</evidence>
<accession>A0A2W7R8G1</accession>
<dbReference type="Pfam" id="PF07920">
    <property type="entry name" value="DUF1684"/>
    <property type="match status" value="1"/>
</dbReference>
<dbReference type="InterPro" id="IPR012467">
    <property type="entry name" value="DUF1684"/>
</dbReference>
<evidence type="ECO:0008006" key="4">
    <source>
        <dbReference type="Google" id="ProtNLM"/>
    </source>
</evidence>
<dbReference type="EMBL" id="QKZU01000010">
    <property type="protein sequence ID" value="PZX54670.1"/>
    <property type="molecule type" value="Genomic_DNA"/>
</dbReference>
<name>A0A2W7R8G1_9BACT</name>
<dbReference type="Proteomes" id="UP000249115">
    <property type="component" value="Unassembled WGS sequence"/>
</dbReference>
<keyword evidence="1" id="KW-0472">Membrane</keyword>
<keyword evidence="1" id="KW-1133">Transmembrane helix</keyword>
<evidence type="ECO:0000313" key="2">
    <source>
        <dbReference type="EMBL" id="PZX54670.1"/>
    </source>
</evidence>
<protein>
    <recommendedName>
        <fullName evidence="4">DUF1684 domain-containing protein</fullName>
    </recommendedName>
</protein>
<sequence length="234" mass="27224">MIYRFVKVIFDLPLSKLTNQYIPRILTFLLKVIMKAFLLLVFIILVGPIQWLQAQDAYKKSILEFQHELNEEYKNPIESPLSIKDWKAFEGHQYFPIDEKYHIVANFEKLPTANFFQMKTKANSIKDYDVYGVATFTLDGNKYQLNVYQSHQLRTQEKYEDYLFLPFTDQSNGAETYGGGRYMDLKIPSGDTIELDFNKAYNPYCAYATGYACPIPPKENDLKLSIKAGVMLLK</sequence>
<dbReference type="PANTHER" id="PTHR41913:SF1">
    <property type="entry name" value="DUF1684 DOMAIN-CONTAINING PROTEIN"/>
    <property type="match status" value="1"/>
</dbReference>
<reference evidence="2 3" key="1">
    <citation type="submission" date="2018-06" db="EMBL/GenBank/DDBJ databases">
        <title>Genomic Encyclopedia of Archaeal and Bacterial Type Strains, Phase II (KMG-II): from individual species to whole genera.</title>
        <authorList>
            <person name="Goeker M."/>
        </authorList>
    </citation>
    <scope>NUCLEOTIDE SEQUENCE [LARGE SCALE GENOMIC DNA]</scope>
    <source>
        <strain evidence="2 3">DSM 22686</strain>
    </source>
</reference>
<feature type="transmembrane region" description="Helical" evidence="1">
    <location>
        <begin position="32"/>
        <end position="52"/>
    </location>
</feature>
<comment type="caution">
    <text evidence="2">The sequence shown here is derived from an EMBL/GenBank/DDBJ whole genome shotgun (WGS) entry which is preliminary data.</text>
</comment>
<dbReference type="PANTHER" id="PTHR41913">
    <property type="entry name" value="DUF1684 DOMAIN-CONTAINING PROTEIN"/>
    <property type="match status" value="1"/>
</dbReference>
<gene>
    <name evidence="2" type="ORF">LV84_02823</name>
</gene>